<dbReference type="GO" id="GO:0015074">
    <property type="term" value="P:DNA integration"/>
    <property type="evidence" value="ECO:0007669"/>
    <property type="project" value="InterPro"/>
</dbReference>
<dbReference type="PANTHER" id="PTHR46585">
    <property type="entry name" value="INTEGRASE CORE DOMAIN CONTAINING PROTEIN"/>
    <property type="match status" value="1"/>
</dbReference>
<keyword evidence="3" id="KW-1185">Reference proteome</keyword>
<feature type="domain" description="Integrase catalytic" evidence="1">
    <location>
        <begin position="21"/>
        <end position="131"/>
    </location>
</feature>
<dbReference type="SUPFAM" id="SSF53098">
    <property type="entry name" value="Ribonuclease H-like"/>
    <property type="match status" value="1"/>
</dbReference>
<dbReference type="PROSITE" id="PS50994">
    <property type="entry name" value="INTEGRASE"/>
    <property type="match status" value="1"/>
</dbReference>
<organism evidence="2 3">
    <name type="scientific">Exocentrus adspersus</name>
    <dbReference type="NCBI Taxonomy" id="1586481"/>
    <lineage>
        <taxon>Eukaryota</taxon>
        <taxon>Metazoa</taxon>
        <taxon>Ecdysozoa</taxon>
        <taxon>Arthropoda</taxon>
        <taxon>Hexapoda</taxon>
        <taxon>Insecta</taxon>
        <taxon>Pterygota</taxon>
        <taxon>Neoptera</taxon>
        <taxon>Endopterygota</taxon>
        <taxon>Coleoptera</taxon>
        <taxon>Polyphaga</taxon>
        <taxon>Cucujiformia</taxon>
        <taxon>Chrysomeloidea</taxon>
        <taxon>Cerambycidae</taxon>
        <taxon>Lamiinae</taxon>
        <taxon>Acanthocinini</taxon>
        <taxon>Exocentrus</taxon>
    </lineage>
</organism>
<name>A0AAV8V871_9CUCU</name>
<evidence type="ECO:0000259" key="1">
    <source>
        <dbReference type="PROSITE" id="PS50994"/>
    </source>
</evidence>
<proteinExistence type="predicted"/>
<dbReference type="GO" id="GO:0003676">
    <property type="term" value="F:nucleic acid binding"/>
    <property type="evidence" value="ECO:0007669"/>
    <property type="project" value="InterPro"/>
</dbReference>
<evidence type="ECO:0000313" key="2">
    <source>
        <dbReference type="EMBL" id="KAJ8910381.1"/>
    </source>
</evidence>
<gene>
    <name evidence="2" type="ORF">NQ315_012828</name>
</gene>
<dbReference type="AlphaFoldDB" id="A0AAV8V871"/>
<dbReference type="EMBL" id="JANEYG010000310">
    <property type="protein sequence ID" value="KAJ8910381.1"/>
    <property type="molecule type" value="Genomic_DNA"/>
</dbReference>
<dbReference type="InterPro" id="IPR036397">
    <property type="entry name" value="RNaseH_sf"/>
</dbReference>
<accession>A0AAV8V871</accession>
<dbReference type="InterPro" id="IPR001584">
    <property type="entry name" value="Integrase_cat-core"/>
</dbReference>
<protein>
    <recommendedName>
        <fullName evidence="1">Integrase catalytic domain-containing protein</fullName>
    </recommendedName>
</protein>
<reference evidence="2 3" key="1">
    <citation type="journal article" date="2023" name="Insect Mol. Biol.">
        <title>Genome sequencing provides insights into the evolution of gene families encoding plant cell wall-degrading enzymes in longhorned beetles.</title>
        <authorList>
            <person name="Shin N.R."/>
            <person name="Okamura Y."/>
            <person name="Kirsch R."/>
            <person name="Pauchet Y."/>
        </authorList>
    </citation>
    <scope>NUCLEOTIDE SEQUENCE [LARGE SCALE GENOMIC DNA]</scope>
    <source>
        <strain evidence="2">EAD_L_NR</strain>
    </source>
</reference>
<dbReference type="Gene3D" id="3.30.420.10">
    <property type="entry name" value="Ribonuclease H-like superfamily/Ribonuclease H"/>
    <property type="match status" value="3"/>
</dbReference>
<dbReference type="PANTHER" id="PTHR46585:SF1">
    <property type="entry name" value="CHROMO DOMAIN-CONTAINING PROTEIN"/>
    <property type="match status" value="1"/>
</dbReference>
<dbReference type="InterPro" id="IPR012337">
    <property type="entry name" value="RNaseH-like_sf"/>
</dbReference>
<evidence type="ECO:0000313" key="3">
    <source>
        <dbReference type="Proteomes" id="UP001159042"/>
    </source>
</evidence>
<sequence length="370" mass="43040">MKHLKKFNKYATNVKEDIVNELHKPARINFKRRRTVIKGLNDLIQADLIDLISYSKENNGYKYVLIVINCFSKFVWTEPLINKSAQEVANAMNKILQRSKKIPKNLQTDMDDIVDKYNNTVHSTTRMKPIKVTARNERSLLKSTYTHLKIANKITKFKVGDHVRISKYREAFEKGYTPNWSSEIFIIRKIRISNPTTYLLQDEADKEITGGFYELELQKNGRVLVWRQPGERYAEKNMAPQEAFGGGGINVWGGVMHNGKSELYISRRTEFLRERNVQQLNLPPKSPDLNIIEHVWSPLKLLVRSRENPPQTLEKLTVAIEEEWQNIHREFINLLIASMPGRCQEVVNAGGGPTKHTIIYQEYFLFCYKT</sequence>
<comment type="caution">
    <text evidence="2">The sequence shown here is derived from an EMBL/GenBank/DDBJ whole genome shotgun (WGS) entry which is preliminary data.</text>
</comment>
<dbReference type="Proteomes" id="UP001159042">
    <property type="component" value="Unassembled WGS sequence"/>
</dbReference>